<dbReference type="EMBL" id="PVTD01000007">
    <property type="protein sequence ID" value="PRY22080.1"/>
    <property type="molecule type" value="Genomic_DNA"/>
</dbReference>
<evidence type="ECO:0000256" key="4">
    <source>
        <dbReference type="ARBA" id="ARBA00022597"/>
    </source>
</evidence>
<keyword evidence="3" id="KW-1003">Cell membrane</keyword>
<evidence type="ECO:0000256" key="9">
    <source>
        <dbReference type="ARBA" id="ARBA00023136"/>
    </source>
</evidence>
<gene>
    <name evidence="11" type="ORF">CLV78_1074</name>
</gene>
<evidence type="ECO:0000256" key="1">
    <source>
        <dbReference type="ARBA" id="ARBA00004202"/>
    </source>
</evidence>
<dbReference type="InterPro" id="IPR003439">
    <property type="entry name" value="ABC_transporter-like_ATP-bd"/>
</dbReference>
<evidence type="ECO:0000256" key="7">
    <source>
        <dbReference type="ARBA" id="ARBA00022840"/>
    </source>
</evidence>
<dbReference type="CDD" id="cd03215">
    <property type="entry name" value="ABC_Carb_Monos_II"/>
    <property type="match status" value="1"/>
</dbReference>
<dbReference type="AlphaFoldDB" id="A0A2T0RLT1"/>
<keyword evidence="7 11" id="KW-0067">ATP-binding</keyword>
<evidence type="ECO:0000256" key="3">
    <source>
        <dbReference type="ARBA" id="ARBA00022475"/>
    </source>
</evidence>
<protein>
    <submittedName>
        <fullName evidence="11">Ribose transport system ATP-binding protein</fullName>
    </submittedName>
</protein>
<reference evidence="11 12" key="1">
    <citation type="submission" date="2018-03" db="EMBL/GenBank/DDBJ databases">
        <title>Genomic Encyclopedia of Archaeal and Bacterial Type Strains, Phase II (KMG-II): from individual species to whole genera.</title>
        <authorList>
            <person name="Goeker M."/>
        </authorList>
    </citation>
    <scope>NUCLEOTIDE SEQUENCE [LARGE SCALE GENOMIC DNA]</scope>
    <source>
        <strain evidence="11 12">DSM 29328</strain>
    </source>
</reference>
<evidence type="ECO:0000256" key="5">
    <source>
        <dbReference type="ARBA" id="ARBA00022737"/>
    </source>
</evidence>
<feature type="domain" description="ABC transporter" evidence="10">
    <location>
        <begin position="5"/>
        <end position="241"/>
    </location>
</feature>
<dbReference type="InterPro" id="IPR050107">
    <property type="entry name" value="ABC_carbohydrate_import_ATPase"/>
</dbReference>
<keyword evidence="12" id="KW-1185">Reference proteome</keyword>
<dbReference type="SUPFAM" id="SSF52540">
    <property type="entry name" value="P-loop containing nucleoside triphosphate hydrolases"/>
    <property type="match status" value="2"/>
</dbReference>
<proteinExistence type="predicted"/>
<evidence type="ECO:0000256" key="2">
    <source>
        <dbReference type="ARBA" id="ARBA00022448"/>
    </source>
</evidence>
<comment type="caution">
    <text evidence="11">The sequence shown here is derived from an EMBL/GenBank/DDBJ whole genome shotgun (WGS) entry which is preliminary data.</text>
</comment>
<sequence length="515" mass="55454">MQPLLRMQGINKSFAGVAALTSAELEIAPGEVHAVIGQNGAGKSTLIKILTGVYRKDSGDITFEDAPWNALSPREAQDNGIATIYQELSLVPLRSVTENVIMGYEPRTKLGLIDWKAAHRRTREILSDFGIDIDVTQPLGSFSTAIQQLTAIARAVSLNSRLVIMDEPTSSLDDREVETLFGVVRGLKAKGVSVIYISHFLDELFHICDRATIMRDGQTVAVREIAESTKLGLIADMLGRDPEEISAAGMTDLGGGTHERGELLLEATNLHTDRNLRDVSVSIHKGEIVGLGGLLGSGRTEAARAIFAMDKLRGGAVATHANPAGFKDPAEAIRSGIGFLTEDRKAEGIVPEMSVRENMTLALMPRLVRNGAIDRAKEEEIVKKFVEALGIKLASIEQPIRELSGGNQQKVLLARWLALEPDLLILDEPTRGVDVGAKFEIQSIIQEYVEKGVGVLLISSEFEELVEGADRIIVLQDGKSVSELHNPGITEESLIGAIAQSHDASPDGTQDGAAA</sequence>
<dbReference type="PANTHER" id="PTHR43790">
    <property type="entry name" value="CARBOHYDRATE TRANSPORT ATP-BINDING PROTEIN MG119-RELATED"/>
    <property type="match status" value="1"/>
</dbReference>
<keyword evidence="5" id="KW-0677">Repeat</keyword>
<feature type="domain" description="ABC transporter" evidence="10">
    <location>
        <begin position="259"/>
        <end position="502"/>
    </location>
</feature>
<evidence type="ECO:0000313" key="11">
    <source>
        <dbReference type="EMBL" id="PRY22080.1"/>
    </source>
</evidence>
<evidence type="ECO:0000256" key="8">
    <source>
        <dbReference type="ARBA" id="ARBA00022967"/>
    </source>
</evidence>
<dbReference type="PANTHER" id="PTHR43790:SF9">
    <property type="entry name" value="GALACTOFURANOSE TRANSPORTER ATP-BINDING PROTEIN YTFR"/>
    <property type="match status" value="1"/>
</dbReference>
<dbReference type="InterPro" id="IPR027417">
    <property type="entry name" value="P-loop_NTPase"/>
</dbReference>
<dbReference type="FunFam" id="3.40.50.300:FF:000127">
    <property type="entry name" value="Ribose import ATP-binding protein RbsA"/>
    <property type="match status" value="1"/>
</dbReference>
<dbReference type="Gene3D" id="3.40.50.300">
    <property type="entry name" value="P-loop containing nucleotide triphosphate hydrolases"/>
    <property type="match status" value="2"/>
</dbReference>
<evidence type="ECO:0000259" key="10">
    <source>
        <dbReference type="PROSITE" id="PS50893"/>
    </source>
</evidence>
<evidence type="ECO:0000313" key="12">
    <source>
        <dbReference type="Proteomes" id="UP000239480"/>
    </source>
</evidence>
<keyword evidence="6" id="KW-0547">Nucleotide-binding</keyword>
<dbReference type="CDD" id="cd03216">
    <property type="entry name" value="ABC_Carb_Monos_I"/>
    <property type="match status" value="1"/>
</dbReference>
<dbReference type="InterPro" id="IPR017871">
    <property type="entry name" value="ABC_transporter-like_CS"/>
</dbReference>
<dbReference type="Proteomes" id="UP000239480">
    <property type="component" value="Unassembled WGS sequence"/>
</dbReference>
<keyword evidence="8" id="KW-1278">Translocase</keyword>
<keyword evidence="4" id="KW-0762">Sugar transport</keyword>
<evidence type="ECO:0000256" key="6">
    <source>
        <dbReference type="ARBA" id="ARBA00022741"/>
    </source>
</evidence>
<dbReference type="SMART" id="SM00382">
    <property type="entry name" value="AAA"/>
    <property type="match status" value="2"/>
</dbReference>
<dbReference type="PROSITE" id="PS50893">
    <property type="entry name" value="ABC_TRANSPORTER_2"/>
    <property type="match status" value="2"/>
</dbReference>
<dbReference type="PROSITE" id="PS00211">
    <property type="entry name" value="ABC_TRANSPORTER_1"/>
    <property type="match status" value="1"/>
</dbReference>
<dbReference type="RefSeq" id="WP_245925108.1">
    <property type="nucleotide sequence ID" value="NZ_PVTD01000007.1"/>
</dbReference>
<keyword evidence="9" id="KW-0472">Membrane</keyword>
<comment type="subcellular location">
    <subcellularLocation>
        <location evidence="1">Cell membrane</location>
        <topology evidence="1">Peripheral membrane protein</topology>
    </subcellularLocation>
</comment>
<dbReference type="GO" id="GO:0005886">
    <property type="term" value="C:plasma membrane"/>
    <property type="evidence" value="ECO:0007669"/>
    <property type="project" value="UniProtKB-SubCell"/>
</dbReference>
<name>A0A2T0RLT1_9RHOB</name>
<dbReference type="GO" id="GO:0005524">
    <property type="term" value="F:ATP binding"/>
    <property type="evidence" value="ECO:0007669"/>
    <property type="project" value="UniProtKB-KW"/>
</dbReference>
<dbReference type="Pfam" id="PF00005">
    <property type="entry name" value="ABC_tran"/>
    <property type="match status" value="2"/>
</dbReference>
<accession>A0A2T0RLT1</accession>
<organism evidence="11 12">
    <name type="scientific">Aliiruegeria haliotis</name>
    <dbReference type="NCBI Taxonomy" id="1280846"/>
    <lineage>
        <taxon>Bacteria</taxon>
        <taxon>Pseudomonadati</taxon>
        <taxon>Pseudomonadota</taxon>
        <taxon>Alphaproteobacteria</taxon>
        <taxon>Rhodobacterales</taxon>
        <taxon>Roseobacteraceae</taxon>
        <taxon>Aliiruegeria</taxon>
    </lineage>
</organism>
<dbReference type="GO" id="GO:0016887">
    <property type="term" value="F:ATP hydrolysis activity"/>
    <property type="evidence" value="ECO:0007669"/>
    <property type="project" value="InterPro"/>
</dbReference>
<keyword evidence="2" id="KW-0813">Transport</keyword>
<dbReference type="InterPro" id="IPR003593">
    <property type="entry name" value="AAA+_ATPase"/>
</dbReference>